<dbReference type="InterPro" id="IPR029062">
    <property type="entry name" value="Class_I_gatase-like"/>
</dbReference>
<feature type="transmembrane region" description="Helical" evidence="1">
    <location>
        <begin position="40"/>
        <end position="60"/>
    </location>
</feature>
<keyword evidence="1" id="KW-1133">Transmembrane helix</keyword>
<name>A0A1Y5S8I5_9PROT</name>
<dbReference type="Proteomes" id="UP000193200">
    <property type="component" value="Unassembled WGS sequence"/>
</dbReference>
<evidence type="ECO:0000313" key="2">
    <source>
        <dbReference type="EMBL" id="SLN34767.1"/>
    </source>
</evidence>
<dbReference type="AlphaFoldDB" id="A0A1Y5S8I5"/>
<evidence type="ECO:0000313" key="3">
    <source>
        <dbReference type="Proteomes" id="UP000193200"/>
    </source>
</evidence>
<gene>
    <name evidence="2" type="ORF">OCH7691_01361</name>
</gene>
<keyword evidence="1" id="KW-0472">Membrane</keyword>
<dbReference type="EMBL" id="FWFR01000001">
    <property type="protein sequence ID" value="SLN34767.1"/>
    <property type="molecule type" value="Genomic_DNA"/>
</dbReference>
<dbReference type="OrthoDB" id="9769144at2"/>
<keyword evidence="3" id="KW-1185">Reference proteome</keyword>
<proteinExistence type="predicted"/>
<accession>A0A1Y5S8I5</accession>
<dbReference type="RefSeq" id="WP_085883548.1">
    <property type="nucleotide sequence ID" value="NZ_FWFR01000001.1"/>
</dbReference>
<dbReference type="PANTHER" id="PTHR37947">
    <property type="entry name" value="BLL2462 PROTEIN"/>
    <property type="match status" value="1"/>
</dbReference>
<dbReference type="PANTHER" id="PTHR37947:SF1">
    <property type="entry name" value="BLL2462 PROTEIN"/>
    <property type="match status" value="1"/>
</dbReference>
<organism evidence="2 3">
    <name type="scientific">Oceanibacterium hippocampi</name>
    <dbReference type="NCBI Taxonomy" id="745714"/>
    <lineage>
        <taxon>Bacteria</taxon>
        <taxon>Pseudomonadati</taxon>
        <taxon>Pseudomonadota</taxon>
        <taxon>Alphaproteobacteria</taxon>
        <taxon>Sneathiellales</taxon>
        <taxon>Sneathiellaceae</taxon>
        <taxon>Oceanibacterium</taxon>
    </lineage>
</organism>
<protein>
    <recommendedName>
        <fullName evidence="4">Glutamine amidotransferase domain-containing protein</fullName>
    </recommendedName>
</protein>
<evidence type="ECO:0008006" key="4">
    <source>
        <dbReference type="Google" id="ProtNLM"/>
    </source>
</evidence>
<reference evidence="2 3" key="1">
    <citation type="submission" date="2017-03" db="EMBL/GenBank/DDBJ databases">
        <authorList>
            <person name="Afonso C.L."/>
            <person name="Miller P.J."/>
            <person name="Scott M.A."/>
            <person name="Spackman E."/>
            <person name="Goraichik I."/>
            <person name="Dimitrov K.M."/>
            <person name="Suarez D.L."/>
            <person name="Swayne D.E."/>
        </authorList>
    </citation>
    <scope>NUCLEOTIDE SEQUENCE [LARGE SCALE GENOMIC DNA]</scope>
    <source>
        <strain evidence="2 3">CECT 7691</strain>
    </source>
</reference>
<sequence>MEFADIRFAPLIPLWAVLAMAGVAFLLTLLGLWRRAAGTLIRAGALAVAILALANPSWVLEEREPLPDVAVVAIDESASQKIGVRENRAEAAAAELERELARFRDLEVRTIRVPDDGGEAGTLLFEAIQKALSDVPARRHAGAILVTDGQVHDAPDGLAGSPTEAPVHVLLTGERGEGDRRLTVTSAPSYGIVGRQLSLELKVEDLGREGSVPVTVSIRKDDNPDPLLVRLPTGGDHTVPFTLDHGGPTVLEIAVEAGPAELTLKNNRAVVVVNGVRDRLRVLLVSGEPHIGERSWRNLLKADPSVDLVHFTILRPPEKQDGTPIRELSLIAFPIRELFELKLDEFDLIIFDRYRRRGVLPRAYLSNIVDYVTSGGAILEAAGPAFATQLSLYRTPLAEVLPGRPTGRVLEQPFRPELTALGHRHPVTGDLPGAGVEGEPSWGRWFRQIDAEATSGRTLMSGPDGRPLLIVDRVGEGRVAQLLSDHAWLWSRGYEGGGPQAEILRRVSHWLMKEPDLEEEVLRATVEGRRLTVQRRSLEPDPSPVTVTGPSGAVSTLTLEETGGGRAEGVITVDEPGLYRLDDGTRRAIAAVGSVNPKEYGDLRTSAAPLDPIREATGGGSYWLGEEGVPSVRRISAGRSSAGGSWMGLRANGDYIVTGLSQYPLLPPLALLLLVLCTQFLAWRREGK</sequence>
<evidence type="ECO:0000256" key="1">
    <source>
        <dbReference type="SAM" id="Phobius"/>
    </source>
</evidence>
<dbReference type="Gene3D" id="3.40.50.880">
    <property type="match status" value="1"/>
</dbReference>
<dbReference type="InParanoid" id="A0A1Y5S8I5"/>
<keyword evidence="1" id="KW-0812">Transmembrane</keyword>
<dbReference type="SUPFAM" id="SSF52317">
    <property type="entry name" value="Class I glutamine amidotransferase-like"/>
    <property type="match status" value="1"/>
</dbReference>
<feature type="transmembrane region" description="Helical" evidence="1">
    <location>
        <begin position="12"/>
        <end position="33"/>
    </location>
</feature>